<evidence type="ECO:0000259" key="10">
    <source>
        <dbReference type="PROSITE" id="PS51669"/>
    </source>
</evidence>
<proteinExistence type="inferred from homology"/>
<keyword evidence="4" id="KW-0479">Metal-binding</keyword>
<gene>
    <name evidence="11" type="ORF">DPCES_4567</name>
</gene>
<feature type="domain" description="4Fe-4S Mo/W bis-MGD-type" evidence="10">
    <location>
        <begin position="41"/>
        <end position="99"/>
    </location>
</feature>
<keyword evidence="3" id="KW-0500">Molybdenum</keyword>
<keyword evidence="7" id="KW-0408">Iron</keyword>
<dbReference type="GO" id="GO:0043546">
    <property type="term" value="F:molybdopterin cofactor binding"/>
    <property type="evidence" value="ECO:0007669"/>
    <property type="project" value="InterPro"/>
</dbReference>
<evidence type="ECO:0000256" key="6">
    <source>
        <dbReference type="ARBA" id="ARBA00023002"/>
    </source>
</evidence>
<keyword evidence="6" id="KW-0560">Oxidoreductase</keyword>
<dbReference type="InterPro" id="IPR006963">
    <property type="entry name" value="Mopterin_OxRdtase_4Fe-4S_dom"/>
</dbReference>
<dbReference type="RefSeq" id="WP_144676790.1">
    <property type="nucleotide sequence ID" value="NZ_LK996017.1"/>
</dbReference>
<protein>
    <submittedName>
        <fullName evidence="11">MopB_Phenylacetyl-CoA family molybdopterin oxidoreductase</fullName>
    </submittedName>
</protein>
<name>A0A098B6E6_DESHA</name>
<dbReference type="PROSITE" id="PS51669">
    <property type="entry name" value="4FE4S_MOW_BIS_MGD"/>
    <property type="match status" value="1"/>
</dbReference>
<dbReference type="InterPro" id="IPR006657">
    <property type="entry name" value="MoPterin_dinucl-bd_dom"/>
</dbReference>
<evidence type="ECO:0000313" key="11">
    <source>
        <dbReference type="EMBL" id="CDX04453.1"/>
    </source>
</evidence>
<dbReference type="PROSITE" id="PS51318">
    <property type="entry name" value="TAT"/>
    <property type="match status" value="1"/>
</dbReference>
<dbReference type="Gene3D" id="2.20.25.90">
    <property type="entry name" value="ADC-like domains"/>
    <property type="match status" value="1"/>
</dbReference>
<evidence type="ECO:0000256" key="2">
    <source>
        <dbReference type="ARBA" id="ARBA00022485"/>
    </source>
</evidence>
<dbReference type="PANTHER" id="PTHR43742">
    <property type="entry name" value="TRIMETHYLAMINE-N-OXIDE REDUCTASE"/>
    <property type="match status" value="1"/>
</dbReference>
<comment type="similarity">
    <text evidence="1">Belongs to the prokaryotic molybdopterin-containing oxidoreductase family.</text>
</comment>
<dbReference type="Pfam" id="PF04879">
    <property type="entry name" value="Molybdop_Fe4S4"/>
    <property type="match status" value="1"/>
</dbReference>
<dbReference type="Gene3D" id="3.40.50.740">
    <property type="match status" value="2"/>
</dbReference>
<evidence type="ECO:0000256" key="4">
    <source>
        <dbReference type="ARBA" id="ARBA00022723"/>
    </source>
</evidence>
<accession>A0A098B6E6</accession>
<dbReference type="SUPFAM" id="SSF50692">
    <property type="entry name" value="ADC-like"/>
    <property type="match status" value="1"/>
</dbReference>
<keyword evidence="2" id="KW-0004">4Fe-4S</keyword>
<feature type="chain" id="PRO_5001932868" evidence="9">
    <location>
        <begin position="27"/>
        <end position="895"/>
    </location>
</feature>
<dbReference type="InterPro" id="IPR009010">
    <property type="entry name" value="Asp_de-COase-like_dom_sf"/>
</dbReference>
<dbReference type="Gene3D" id="3.40.228.10">
    <property type="entry name" value="Dimethylsulfoxide Reductase, domain 2"/>
    <property type="match status" value="1"/>
</dbReference>
<dbReference type="InterPro" id="IPR006656">
    <property type="entry name" value="Mopterin_OxRdtase"/>
</dbReference>
<dbReference type="PANTHER" id="PTHR43742:SF9">
    <property type="entry name" value="TETRATHIONATE REDUCTASE SUBUNIT A"/>
    <property type="match status" value="1"/>
</dbReference>
<dbReference type="EMBL" id="LK996017">
    <property type="protein sequence ID" value="CDX04453.1"/>
    <property type="molecule type" value="Genomic_DNA"/>
</dbReference>
<keyword evidence="8" id="KW-0411">Iron-sulfur</keyword>
<dbReference type="Pfam" id="PF00384">
    <property type="entry name" value="Molybdopterin"/>
    <property type="match status" value="1"/>
</dbReference>
<dbReference type="InterPro" id="IPR050612">
    <property type="entry name" value="Prok_Mopterin_Oxidored"/>
</dbReference>
<reference evidence="11" key="1">
    <citation type="submission" date="2014-07" db="EMBL/GenBank/DDBJ databases">
        <authorList>
            <person name="Hornung V.Bastian."/>
        </authorList>
    </citation>
    <scope>NUCLEOTIDE SEQUENCE</scope>
    <source>
        <strain evidence="11">PCE-S</strain>
    </source>
</reference>
<evidence type="ECO:0000256" key="7">
    <source>
        <dbReference type="ARBA" id="ARBA00023004"/>
    </source>
</evidence>
<evidence type="ECO:0000256" key="9">
    <source>
        <dbReference type="SAM" id="SignalP"/>
    </source>
</evidence>
<keyword evidence="5 9" id="KW-0732">Signal</keyword>
<evidence type="ECO:0000256" key="3">
    <source>
        <dbReference type="ARBA" id="ARBA00022505"/>
    </source>
</evidence>
<dbReference type="SUPFAM" id="SSF53706">
    <property type="entry name" value="Formate dehydrogenase/DMSO reductase, domains 1-3"/>
    <property type="match status" value="1"/>
</dbReference>
<organism evidence="11">
    <name type="scientific">Desulfitobacterium hafniense</name>
    <name type="common">Desulfitobacterium frappieri</name>
    <dbReference type="NCBI Taxonomy" id="49338"/>
    <lineage>
        <taxon>Bacteria</taxon>
        <taxon>Bacillati</taxon>
        <taxon>Bacillota</taxon>
        <taxon>Clostridia</taxon>
        <taxon>Eubacteriales</taxon>
        <taxon>Desulfitobacteriaceae</taxon>
        <taxon>Desulfitobacterium</taxon>
    </lineage>
</organism>
<evidence type="ECO:0000256" key="8">
    <source>
        <dbReference type="ARBA" id="ARBA00023014"/>
    </source>
</evidence>
<dbReference type="Pfam" id="PF01568">
    <property type="entry name" value="Molydop_binding"/>
    <property type="match status" value="1"/>
</dbReference>
<dbReference type="GO" id="GO:0046872">
    <property type="term" value="F:metal ion binding"/>
    <property type="evidence" value="ECO:0007669"/>
    <property type="project" value="UniProtKB-KW"/>
</dbReference>
<evidence type="ECO:0000256" key="1">
    <source>
        <dbReference type="ARBA" id="ARBA00010312"/>
    </source>
</evidence>
<dbReference type="SMART" id="SM00926">
    <property type="entry name" value="Molybdop_Fe4S4"/>
    <property type="match status" value="1"/>
</dbReference>
<dbReference type="GO" id="GO:0016491">
    <property type="term" value="F:oxidoreductase activity"/>
    <property type="evidence" value="ECO:0007669"/>
    <property type="project" value="UniProtKB-KW"/>
</dbReference>
<dbReference type="GO" id="GO:0051539">
    <property type="term" value="F:4 iron, 4 sulfur cluster binding"/>
    <property type="evidence" value="ECO:0007669"/>
    <property type="project" value="UniProtKB-KW"/>
</dbReference>
<feature type="signal peptide" evidence="9">
    <location>
        <begin position="1"/>
        <end position="26"/>
    </location>
</feature>
<evidence type="ECO:0000256" key="5">
    <source>
        <dbReference type="ARBA" id="ARBA00022729"/>
    </source>
</evidence>
<dbReference type="AlphaFoldDB" id="A0A098B6E6"/>
<dbReference type="Gene3D" id="2.40.40.20">
    <property type="match status" value="1"/>
</dbReference>
<sequence>MQLKRRQFLGLSAAAATLALAGFGLAEDEIFTDFDHNETENVWIPTHCKACAADNRCHLLVHRVNGVAVKIEGNPASPTNQGRNCAKSAAALMTLYNPYRVKSPMKRTNPEKGRGVDPKWVQITWEEAIAAIAGKLKQVQGEDPRRFIFLTGHGASLNMNTEQAFAEAFGTPNVIVGGTSVGCGGSSSPINKIINGGGQARADLLYCNYFLNLGANSQQGGKGNSEEVNAFVDARIRGLKVVNVTPILSPSLAKTDEWVPIVPGTTGYFLLSMINVILNELAIYDQAYLLKRTNSPYLVGEDHLYLRNEELYEDEVRGLELGKPLLWDLADQQAKAFDDPTLQEPALDGSFALNGKSYSTAFSALKEHVRAYTPEKGAAITGIPADTVRRLAREWVEQARIGSAITLGGITYPYRPVAIISEQGSKCHVDNYMVVHAAKILALIVGAAEVPGSAKSAGIPSYRINPVDGVTTSEEFVYVPLQKTPEHISLIEHSPIPGSSTGLAWLTLADPGSYGFDYIPEVLGIWGGNPQALLGDFERVNAIMKNFPFTFAISYEFDEPTEFADIILPESSWLERYGLSSYVPRTSFTDVFQEKGNYGWAIQQPVLAKPLYNTKEGNQIVLELSEALGILKGKEGVLARLNLSLGLKGDYQLDTTRTYTWEQVMELMCLAKTGGQYDLGWFKENGIAAYDIYDLKNYYGYSKYPQARLPLYLEEFASHRLRLAKEFVEKNIARKPGNDFVLKQFTPLPYWEPHPEHQAPQEFDLYCINYKNMQHHFACNIGNGWLMELTEAQDPYSLNIMVNAQTAAERGLKDGDTIAIESFKGGKIEGKVKTSHLIHKKVLGIAGAYGIKTANFNPAAQHGPAFGDLLKLGEELFNPLKINLDRDVKVKIRKV</sequence>
<dbReference type="PATRIC" id="fig|49338.4.peg.4914"/>
<dbReference type="InterPro" id="IPR006311">
    <property type="entry name" value="TAT_signal"/>
</dbReference>